<dbReference type="RefSeq" id="WP_126615675.1">
    <property type="nucleotide sequence ID" value="NZ_CP034562.1"/>
</dbReference>
<reference evidence="1 2" key="1">
    <citation type="submission" date="2018-12" db="EMBL/GenBank/DDBJ databases">
        <title>Flammeovirga pectinis sp. nov., isolated from the gut of the Korean scallop, Patinopecten yessoensis.</title>
        <authorList>
            <person name="Bae J.-W."/>
            <person name="Jeong Y.-S."/>
            <person name="Kang W."/>
        </authorList>
    </citation>
    <scope>NUCLEOTIDE SEQUENCE [LARGE SCALE GENOMIC DNA]</scope>
    <source>
        <strain evidence="1 2">L12M1</strain>
    </source>
</reference>
<keyword evidence="1" id="KW-0808">Transferase</keyword>
<dbReference type="OrthoDB" id="9780929at2"/>
<protein>
    <submittedName>
        <fullName evidence="1">Nucleotidyl transferase AbiEii/AbiGii toxin family protein</fullName>
    </submittedName>
</protein>
<organism evidence="1 2">
    <name type="scientific">Flammeovirga pectinis</name>
    <dbReference type="NCBI Taxonomy" id="2494373"/>
    <lineage>
        <taxon>Bacteria</taxon>
        <taxon>Pseudomonadati</taxon>
        <taxon>Bacteroidota</taxon>
        <taxon>Cytophagia</taxon>
        <taxon>Cytophagales</taxon>
        <taxon>Flammeovirgaceae</taxon>
        <taxon>Flammeovirga</taxon>
    </lineage>
</organism>
<dbReference type="Proteomes" id="UP000267268">
    <property type="component" value="Chromosome 1"/>
</dbReference>
<dbReference type="Gene3D" id="3.10.450.620">
    <property type="entry name" value="JHP933, nucleotidyltransferase-like core domain"/>
    <property type="match status" value="1"/>
</dbReference>
<keyword evidence="2" id="KW-1185">Reference proteome</keyword>
<gene>
    <name evidence="1" type="ORF">EI427_13995</name>
</gene>
<sequence>MNLHNDKKLFKEAIQVTAKQLKIAEVFIEKDYWVVYVLKSIFSQSVGESIVFKGGTALSKCFNIIERFSEDIDLVILEGDLTSENQRNKRLKKVTQVITAPLEEVEIEGITNKRGMLRKIAYEYPKVDLSGQFIQARDKIIVEATRLGKPEPFETKKIATYIYDMMLENKQSELIEKYELAPLEVKVLSLERTFCEKIMSLVRFSYGDGYKEQLKNKIRHIYDLNQLLKTREIQSFLNSGEFELFFQSVGQDDVHSFRNENEWLVNHPKEAKLFSNTESVWKEIKSVYTKEFRDLVYGYLPNEEEILQTLHIISGKLNSISWTIKLNQ</sequence>
<evidence type="ECO:0000313" key="2">
    <source>
        <dbReference type="Proteomes" id="UP000267268"/>
    </source>
</evidence>
<dbReference type="InterPro" id="IPR014942">
    <property type="entry name" value="AbiEii"/>
</dbReference>
<evidence type="ECO:0000313" key="1">
    <source>
        <dbReference type="EMBL" id="AZQ63310.1"/>
    </source>
</evidence>
<proteinExistence type="predicted"/>
<dbReference type="EMBL" id="CP034562">
    <property type="protein sequence ID" value="AZQ63310.1"/>
    <property type="molecule type" value="Genomic_DNA"/>
</dbReference>
<accession>A0A3Q9FRW4</accession>
<dbReference type="KEGG" id="fll:EI427_13995"/>
<name>A0A3Q9FRW4_9BACT</name>
<dbReference type="Pfam" id="PF08843">
    <property type="entry name" value="AbiEii"/>
    <property type="match status" value="1"/>
</dbReference>
<dbReference type="GO" id="GO:0016740">
    <property type="term" value="F:transferase activity"/>
    <property type="evidence" value="ECO:0007669"/>
    <property type="project" value="UniProtKB-KW"/>
</dbReference>
<dbReference type="AlphaFoldDB" id="A0A3Q9FRW4"/>